<evidence type="ECO:0000256" key="2">
    <source>
        <dbReference type="ARBA" id="ARBA00011915"/>
    </source>
</evidence>
<comment type="caution">
    <text evidence="5">The sequence shown here is derived from an EMBL/GenBank/DDBJ whole genome shotgun (WGS) entry which is preliminary data.</text>
</comment>
<dbReference type="PANTHER" id="PTHR43176:SF3">
    <property type="entry name" value="3-HYDROXYISOBUTYRYL-COA HYDROLASE, MITOCHONDRIAL"/>
    <property type="match status" value="1"/>
</dbReference>
<accession>A0A2V2LJC0</accession>
<reference evidence="5 6" key="1">
    <citation type="submission" date="2018-05" db="EMBL/GenBank/DDBJ databases">
        <title>Rhodobacteraceae gen. nov., sp. nov. isolated from sea water.</title>
        <authorList>
            <person name="Ren Y."/>
        </authorList>
    </citation>
    <scope>NUCLEOTIDE SEQUENCE [LARGE SCALE GENOMIC DNA]</scope>
    <source>
        <strain evidence="5 6">TG-679</strain>
    </source>
</reference>
<protein>
    <recommendedName>
        <fullName evidence="2">3-hydroxyisobutyryl-CoA hydrolase</fullName>
        <ecNumber evidence="2">3.1.2.4</ecNumber>
    </recommendedName>
</protein>
<dbReference type="EC" id="3.1.2.4" evidence="2"/>
<evidence type="ECO:0000256" key="1">
    <source>
        <dbReference type="ARBA" id="ARBA00001709"/>
    </source>
</evidence>
<gene>
    <name evidence="5" type="ORF">DKT77_05425</name>
</gene>
<dbReference type="InterPro" id="IPR029045">
    <property type="entry name" value="ClpP/crotonase-like_dom_sf"/>
</dbReference>
<keyword evidence="6" id="KW-1185">Reference proteome</keyword>
<evidence type="ECO:0000313" key="5">
    <source>
        <dbReference type="EMBL" id="PWR03584.1"/>
    </source>
</evidence>
<keyword evidence="3" id="KW-0378">Hydrolase</keyword>
<dbReference type="InterPro" id="IPR045004">
    <property type="entry name" value="ECH_dom"/>
</dbReference>
<dbReference type="GO" id="GO:0005829">
    <property type="term" value="C:cytosol"/>
    <property type="evidence" value="ECO:0007669"/>
    <property type="project" value="TreeGrafter"/>
</dbReference>
<feature type="domain" description="Enoyl-CoA hydratase/isomerase" evidence="4">
    <location>
        <begin position="19"/>
        <end position="340"/>
    </location>
</feature>
<dbReference type="CDD" id="cd06558">
    <property type="entry name" value="crotonase-like"/>
    <property type="match status" value="1"/>
</dbReference>
<evidence type="ECO:0000259" key="4">
    <source>
        <dbReference type="Pfam" id="PF16113"/>
    </source>
</evidence>
<organism evidence="5 6">
    <name type="scientific">Meridianimarinicoccus roseus</name>
    <dbReference type="NCBI Taxonomy" id="2072018"/>
    <lineage>
        <taxon>Bacteria</taxon>
        <taxon>Pseudomonadati</taxon>
        <taxon>Pseudomonadota</taxon>
        <taxon>Alphaproteobacteria</taxon>
        <taxon>Rhodobacterales</taxon>
        <taxon>Paracoccaceae</taxon>
        <taxon>Meridianimarinicoccus</taxon>
    </lineage>
</organism>
<dbReference type="Gene3D" id="3.90.226.10">
    <property type="entry name" value="2-enoyl-CoA Hydratase, Chain A, domain 1"/>
    <property type="match status" value="1"/>
</dbReference>
<dbReference type="PANTHER" id="PTHR43176">
    <property type="entry name" value="3-HYDROXYISOBUTYRYL-COA HYDROLASE-RELATED"/>
    <property type="match status" value="1"/>
</dbReference>
<dbReference type="AlphaFoldDB" id="A0A2V2LJC0"/>
<dbReference type="EMBL" id="QGKU01000025">
    <property type="protein sequence ID" value="PWR03584.1"/>
    <property type="molecule type" value="Genomic_DNA"/>
</dbReference>
<dbReference type="OrthoDB" id="9790967at2"/>
<dbReference type="Proteomes" id="UP000245680">
    <property type="component" value="Unassembled WGS sequence"/>
</dbReference>
<proteinExistence type="predicted"/>
<evidence type="ECO:0000313" key="6">
    <source>
        <dbReference type="Proteomes" id="UP000245680"/>
    </source>
</evidence>
<sequence>MTGALGSSGAKIRIEGRAGRITLDRPAALNALTHDMVTDIDAALRDWAGDHRVALVLIDAAGEKAFCAGGDIADLHATGMAGDFAYGRRFWRDEYRLNALLAGYGKPVVSLLQGYTMGGGVGVGCHGSDRVVCEDSRIAMPEVGIGLVPDVGGSLLLARAPGRLGTYLGLTAARMGPGDAILVGFADHFVPRADWPALAAALCETGDAALVRGAARPAPDAALAPQRDAIDACFTAPELEGIVASLRMRDDDWARATLDAMGRMSPLAMACAVELLARLRADPSADMAEALALEYRFTSRAMEQGDFLEGVRAAVIDKDRAPRWRHAAPDGVPAAEVAAMLAALGENALILDGEPA</sequence>
<name>A0A2V2LJC0_9RHOB</name>
<dbReference type="Pfam" id="PF16113">
    <property type="entry name" value="ECH_2"/>
    <property type="match status" value="1"/>
</dbReference>
<dbReference type="SUPFAM" id="SSF52096">
    <property type="entry name" value="ClpP/crotonase"/>
    <property type="match status" value="1"/>
</dbReference>
<dbReference type="GO" id="GO:0003860">
    <property type="term" value="F:3-hydroxyisobutyryl-CoA hydrolase activity"/>
    <property type="evidence" value="ECO:0007669"/>
    <property type="project" value="UniProtKB-EC"/>
</dbReference>
<dbReference type="RefSeq" id="WP_109810702.1">
    <property type="nucleotide sequence ID" value="NZ_QGKU01000025.1"/>
</dbReference>
<evidence type="ECO:0000256" key="3">
    <source>
        <dbReference type="ARBA" id="ARBA00022801"/>
    </source>
</evidence>
<dbReference type="GO" id="GO:0006574">
    <property type="term" value="P:L-valine catabolic process"/>
    <property type="evidence" value="ECO:0007669"/>
    <property type="project" value="TreeGrafter"/>
</dbReference>
<comment type="catalytic activity">
    <reaction evidence="1">
        <text>3-hydroxy-2-methylpropanoyl-CoA + H2O = 3-hydroxy-2-methylpropanoate + CoA + H(+)</text>
        <dbReference type="Rhea" id="RHEA:20888"/>
        <dbReference type="ChEBI" id="CHEBI:11805"/>
        <dbReference type="ChEBI" id="CHEBI:15377"/>
        <dbReference type="ChEBI" id="CHEBI:15378"/>
        <dbReference type="ChEBI" id="CHEBI:57287"/>
        <dbReference type="ChEBI" id="CHEBI:57340"/>
        <dbReference type="EC" id="3.1.2.4"/>
    </reaction>
</comment>
<dbReference type="InterPro" id="IPR032259">
    <property type="entry name" value="HIBYL-CoA-H"/>
</dbReference>
<dbReference type="NCBIfam" id="NF004127">
    <property type="entry name" value="PRK05617.1"/>
    <property type="match status" value="1"/>
</dbReference>